<keyword evidence="1 3" id="KW-0853">WD repeat</keyword>
<dbReference type="SUPFAM" id="SSF50978">
    <property type="entry name" value="WD40 repeat-like"/>
    <property type="match status" value="1"/>
</dbReference>
<feature type="region of interest" description="Disordered" evidence="4">
    <location>
        <begin position="569"/>
        <end position="600"/>
    </location>
</feature>
<evidence type="ECO:0008006" key="8">
    <source>
        <dbReference type="Google" id="ProtNLM"/>
    </source>
</evidence>
<evidence type="ECO:0000313" key="6">
    <source>
        <dbReference type="EMBL" id="KAF7763571.1"/>
    </source>
</evidence>
<feature type="region of interest" description="Disordered" evidence="4">
    <location>
        <begin position="516"/>
        <end position="556"/>
    </location>
</feature>
<comment type="caution">
    <text evidence="6">The sequence shown here is derived from an EMBL/GenBank/DDBJ whole genome shotgun (WGS) entry which is preliminary data.</text>
</comment>
<proteinExistence type="predicted"/>
<dbReference type="SMART" id="SM00320">
    <property type="entry name" value="WD40"/>
    <property type="match status" value="3"/>
</dbReference>
<dbReference type="Gene3D" id="2.130.10.10">
    <property type="entry name" value="YVTN repeat-like/Quinoprotein amine dehydrogenase"/>
    <property type="match status" value="2"/>
</dbReference>
<dbReference type="InterPro" id="IPR051350">
    <property type="entry name" value="WD_repeat-ST_regulator"/>
</dbReference>
<gene>
    <name evidence="6" type="ORF">Agabi119p4_8108</name>
</gene>
<dbReference type="InterPro" id="IPR001680">
    <property type="entry name" value="WD40_rpt"/>
</dbReference>
<dbReference type="Proteomes" id="UP000629468">
    <property type="component" value="Unassembled WGS sequence"/>
</dbReference>
<dbReference type="InterPro" id="IPR015943">
    <property type="entry name" value="WD40/YVTN_repeat-like_dom_sf"/>
</dbReference>
<evidence type="ECO:0000256" key="3">
    <source>
        <dbReference type="PROSITE-ProRule" id="PRU00221"/>
    </source>
</evidence>
<feature type="repeat" description="WD" evidence="3">
    <location>
        <begin position="619"/>
        <end position="652"/>
    </location>
</feature>
<feature type="transmembrane region" description="Helical" evidence="5">
    <location>
        <begin position="304"/>
        <end position="326"/>
    </location>
</feature>
<dbReference type="AlphaFoldDB" id="A0A8H7C5Z6"/>
<protein>
    <recommendedName>
        <fullName evidence="8">WD40 repeat-like protein</fullName>
    </recommendedName>
</protein>
<feature type="transmembrane region" description="Helical" evidence="5">
    <location>
        <begin position="381"/>
        <end position="406"/>
    </location>
</feature>
<feature type="transmembrane region" description="Helical" evidence="5">
    <location>
        <begin position="273"/>
        <end position="292"/>
    </location>
</feature>
<evidence type="ECO:0000313" key="7">
    <source>
        <dbReference type="Proteomes" id="UP000629468"/>
    </source>
</evidence>
<sequence>MSNMSVEIPRFRRRNTAKGVTRRDMVHNLVDILLEDGGVPKQTEQAAKPASDEGISPIEQSAQDSDAEAFNKFSQQMNNFDQELRDFANATRPLGSSIAILSSSFHLRVRLAHVLFLYRENAADLFPRKVTRVSRNSLNDACQPRRIVKSLARIARPIVNEDSDIDVEDFPDQMERFAGDIKEFLDCLNEFPEFTDEAINVSILSFSSDLQYWASCLREYKGQFRTPAVQRYLHEISIEMGEYIEDITSTLSIFIQIGVPIIQFSQKHAASSLLNLSAVATLFSGVTATTLQYSYQLELNRLSIFVNTLWFSSLVFSIAAVVNSLLGSTWKQTLYRSPGHRVPWWILIWIKRAPIVFLVLSVACFSFGLSLFAYASSQSAITSTITMVLTVLTLFSLCLVSVWLIAERWVSIRYRGKKWLDDALSDIAVALLQTNMLDVARRALNKLGSSVVFACIYTFVAFRRRFKLFNDPQTLGTDNQGGTLPVSSRDVSGFGFPGFSQDGRAYTMDEYELPISEKSPTSDVRSSTRSQSSSSMLLSPEGLSFSGPLPTSPGKQRWRDAYRLISASNALQSKPKRNPLSRSGSRMGPSATKSSAAKLRSRPADLAARLRILEVVQDSPAHSALVRHLQFSPNGKYLATSSWDRTSVIFKVGHPLTPHRVLAHARGFVGQVAWSPGGNYLLTKVTKGIKVWTAEDGVCKKTISREGQVEAVNWCHFDKKFMSVEGNKIFQLDITGREFAVFDFGFVKIHDVAITPDDKRILAVGPVLQSPSGLKPSRSRSEKRLIVFNTELQQIECQVPVLNDVRSITLVEMHRGALVALISYENKAPPQLWKLEIIKGNDVWRESSRLTLRHTYVPENTVDFAGPSYFGGHNHELVLCAGKKGDIFIWGTESGALLRHILPQAHSGDLTCIAWNQAASDSFMFATGSHNGAVRIWAKPSDSPRKLVNEESSPRSGA</sequence>
<feature type="compositionally biased region" description="Low complexity" evidence="4">
    <location>
        <begin position="522"/>
        <end position="544"/>
    </location>
</feature>
<feature type="transmembrane region" description="Helical" evidence="5">
    <location>
        <begin position="443"/>
        <end position="462"/>
    </location>
</feature>
<dbReference type="EMBL" id="JABXXO010000011">
    <property type="protein sequence ID" value="KAF7763571.1"/>
    <property type="molecule type" value="Genomic_DNA"/>
</dbReference>
<name>A0A8H7C5Z6_AGABI</name>
<dbReference type="PROSITE" id="PS50082">
    <property type="entry name" value="WD_REPEATS_2"/>
    <property type="match status" value="2"/>
</dbReference>
<dbReference type="GO" id="GO:0043161">
    <property type="term" value="P:proteasome-mediated ubiquitin-dependent protein catabolic process"/>
    <property type="evidence" value="ECO:0007669"/>
    <property type="project" value="TreeGrafter"/>
</dbReference>
<evidence type="ECO:0000256" key="2">
    <source>
        <dbReference type="ARBA" id="ARBA00022737"/>
    </source>
</evidence>
<keyword evidence="5" id="KW-1133">Transmembrane helix</keyword>
<evidence type="ECO:0000256" key="1">
    <source>
        <dbReference type="ARBA" id="ARBA00022574"/>
    </source>
</evidence>
<dbReference type="PANTHER" id="PTHR22838:SF0">
    <property type="entry name" value="WD REPEAT-CONTAINING PROTEIN 26"/>
    <property type="match status" value="1"/>
</dbReference>
<reference evidence="6 7" key="1">
    <citation type="journal article" name="Sci. Rep.">
        <title>Telomere-to-telomere assembled and centromere annotated genomes of the two main subspecies of the button mushroom Agaricus bisporus reveal especially polymorphic chromosome ends.</title>
        <authorList>
            <person name="Sonnenberg A.S.M."/>
            <person name="Sedaghat-Telgerd N."/>
            <person name="Lavrijssen B."/>
            <person name="Ohm R.A."/>
            <person name="Hendrickx P.M."/>
            <person name="Scholtmeijer K."/>
            <person name="Baars J.J.P."/>
            <person name="van Peer A."/>
        </authorList>
    </citation>
    <scope>NUCLEOTIDE SEQUENCE [LARGE SCALE GENOMIC DNA]</scope>
    <source>
        <strain evidence="6 7">H119_p4</strain>
    </source>
</reference>
<keyword evidence="2" id="KW-0677">Repeat</keyword>
<keyword evidence="5" id="KW-0472">Membrane</keyword>
<dbReference type="PANTHER" id="PTHR22838">
    <property type="entry name" value="WD REPEAT PROTEIN 26-RELATED"/>
    <property type="match status" value="1"/>
</dbReference>
<dbReference type="Pfam" id="PF00400">
    <property type="entry name" value="WD40"/>
    <property type="match status" value="2"/>
</dbReference>
<feature type="transmembrane region" description="Helical" evidence="5">
    <location>
        <begin position="355"/>
        <end position="375"/>
    </location>
</feature>
<keyword evidence="5" id="KW-0812">Transmembrane</keyword>
<organism evidence="6 7">
    <name type="scientific">Agaricus bisporus var. burnettii</name>
    <dbReference type="NCBI Taxonomy" id="192524"/>
    <lineage>
        <taxon>Eukaryota</taxon>
        <taxon>Fungi</taxon>
        <taxon>Dikarya</taxon>
        <taxon>Basidiomycota</taxon>
        <taxon>Agaricomycotina</taxon>
        <taxon>Agaricomycetes</taxon>
        <taxon>Agaricomycetidae</taxon>
        <taxon>Agaricales</taxon>
        <taxon>Agaricineae</taxon>
        <taxon>Agaricaceae</taxon>
        <taxon>Agaricus</taxon>
    </lineage>
</organism>
<feature type="repeat" description="WD" evidence="3">
    <location>
        <begin position="903"/>
        <end position="937"/>
    </location>
</feature>
<evidence type="ECO:0000256" key="4">
    <source>
        <dbReference type="SAM" id="MobiDB-lite"/>
    </source>
</evidence>
<dbReference type="GO" id="GO:0034657">
    <property type="term" value="C:GID complex"/>
    <property type="evidence" value="ECO:0007669"/>
    <property type="project" value="TreeGrafter"/>
</dbReference>
<dbReference type="InterPro" id="IPR036322">
    <property type="entry name" value="WD40_repeat_dom_sf"/>
</dbReference>
<evidence type="ECO:0000256" key="5">
    <source>
        <dbReference type="SAM" id="Phobius"/>
    </source>
</evidence>
<accession>A0A8H7C5Z6</accession>